<proteinExistence type="predicted"/>
<feature type="compositionally biased region" description="Low complexity" evidence="1">
    <location>
        <begin position="147"/>
        <end position="165"/>
    </location>
</feature>
<feature type="compositionally biased region" description="Acidic residues" evidence="1">
    <location>
        <begin position="382"/>
        <end position="394"/>
    </location>
</feature>
<keyword evidence="2" id="KW-0812">Transmembrane</keyword>
<evidence type="ECO:0000313" key="4">
    <source>
        <dbReference type="EMBL" id="KAF2858773.1"/>
    </source>
</evidence>
<dbReference type="InterPro" id="IPR054256">
    <property type="entry name" value="DUF6987"/>
</dbReference>
<sequence length="1578" mass="167995">MSSNSNQYTYYPFPSSPQPSSPSSSRKATPRKLHPNDTPMAPSPLSTKQAGGAPKTPTKLGKSSQPSTPKSGSAKKLSGTPNKAANTPKEQAKSVRGQADSAKDKAPGAKEQAQAQAQGAKDQTQDAKDQAQDRAQGAKDQAEGAKDQAQVKAQDAKNQANNNVQDAKEQAGDKAQEASGGTKETANKGRKQVQDSAKDVKGKAEDAQTHADDGQVSEMGQQVKDSLSKETPQPIKDEEDAVQGAAEDAQDQDGNNDENESADVADDAQTDTAEHEKDQQGGGLLNGAKGMANKASGLADKSSKEAQEKAGQAKAGAENAAQDAGDTAQEEVDDAGDKAAGAGEEAKDSAEDAKDQAQETADDAKNQANGTADDVKDQAEGTAEDAQDQAEETAEDAKDLVSDKMPMPEGMPIDLGVLKGLEVSPDGMVNDKDGNPIGKLAEGDAEDLEGYPIGDDGEILDDDGDLVGRVELLPDQIKKQLAEAKERGEEVPEDADEYVDQLQEDVDEEDLQLPGLDILVDLTCQGDGLIYDNDGNTVGKVVEGDPQELQNATLNDKGEFLDEDGNVVGRAAIHDDAAELVKQGVYEAAQEEEEGEDEEGEEGEQENKEEEEDQDDAEGIEDQLPGIEALEGKELNEAGEIVDDQGDILGYIQDEELKEKIEDGEIDPATLKVDDQGQVVDKDGNVLGKTELADGAAEKLAGGSMLDRRILDGRRVNKKGQVLDEDGEVIGELSEGELKDCTGKKINDQGEVLNKSGKVIGRVNVVRGEAAENAMKQLKAELGEDDESEQQMPGVETLEGYKVNKKGQVLNEDGEVIGELAGGELSDCAGKKINDKGEILDKDGNVLGHARTTVPEEGEEEEEEDSNLPPLYVLEGLTCNKTGKILDGDGNVVGEVVEGDAKKLARLGVKCDDQGQFWDNKGHVIGRAQTVEAEDSEEEPAFSGLKGLHVVDNGYVEDEGGNRVGYVTEGYAKKLIGRKVDEDGDILDKKGSTIGHAERFEEEEEAEAASLSFLQGKTVNKSGFVIGDEGIPVARLSEGNAKELVGKKLDDQGQIWNDQGKVVGRVELIPVEERDTKPEGPFAGHQEPHVVKDGWIEDKDGNRIGKLAEGDVKRLVGLSVDDDGDIVDKYGNVKGHAEPWEEPDEEVEDLSELRGCTINKSGNAVNENGRVVGRVSEGDAKKMVGKKVDEQGQVWDDSGKVIGKCELVHGEDTGPDGPFAGFEGLQIKRDGTIVTSGGDVVGKVVEGDIQKLMGHVPDADGDIVDGNGNVIGKAERWDKERRANPMSGRRINKEGEVRDEDGELIGRLTDGKLSQCVGQEIDDAGNVVDVDGNKIGEATLLENIEDDYEGPSEEELAEAAKREEERQIAEKMGQVCQDTLDKMQPICKQITEYIEKADSTPTEELDEDQLVSDVKPLIEEGGRILQECNGTLRGLDPDGHIAAQAKGRAGTKEATPEEFKLADTLKEITTSVVTTIDNAKKRLNNMPHAKKKLNPLWSLLTQPLFQILAAVGLLLAGVLGLVGQLLNGLGLGNLVNGLFGGLGIDKLFGFGGDKKNKNKRNPISSLPVVGGLLGGGSK</sequence>
<feature type="compositionally biased region" description="Polar residues" evidence="1">
    <location>
        <begin position="218"/>
        <end position="231"/>
    </location>
</feature>
<dbReference type="PANTHER" id="PTHR39461:SF1">
    <property type="entry name" value="LEA DOMAIN PROTEIN (AFU_ORTHOLOGUE AFUA_8G04920)"/>
    <property type="match status" value="1"/>
</dbReference>
<dbReference type="Proteomes" id="UP000799421">
    <property type="component" value="Unassembled WGS sequence"/>
</dbReference>
<evidence type="ECO:0000259" key="3">
    <source>
        <dbReference type="Pfam" id="PF22485"/>
    </source>
</evidence>
<reference evidence="4" key="1">
    <citation type="journal article" date="2020" name="Stud. Mycol.">
        <title>101 Dothideomycetes genomes: a test case for predicting lifestyles and emergence of pathogens.</title>
        <authorList>
            <person name="Haridas S."/>
            <person name="Albert R."/>
            <person name="Binder M."/>
            <person name="Bloem J."/>
            <person name="Labutti K."/>
            <person name="Salamov A."/>
            <person name="Andreopoulos B."/>
            <person name="Baker S."/>
            <person name="Barry K."/>
            <person name="Bills G."/>
            <person name="Bluhm B."/>
            <person name="Cannon C."/>
            <person name="Castanera R."/>
            <person name="Culley D."/>
            <person name="Daum C."/>
            <person name="Ezra D."/>
            <person name="Gonzalez J."/>
            <person name="Henrissat B."/>
            <person name="Kuo A."/>
            <person name="Liang C."/>
            <person name="Lipzen A."/>
            <person name="Lutzoni F."/>
            <person name="Magnuson J."/>
            <person name="Mondo S."/>
            <person name="Nolan M."/>
            <person name="Ohm R."/>
            <person name="Pangilinan J."/>
            <person name="Park H.-J."/>
            <person name="Ramirez L."/>
            <person name="Alfaro M."/>
            <person name="Sun H."/>
            <person name="Tritt A."/>
            <person name="Yoshinaga Y."/>
            <person name="Zwiers L.-H."/>
            <person name="Turgeon B."/>
            <person name="Goodwin S."/>
            <person name="Spatafora J."/>
            <person name="Crous P."/>
            <person name="Grigoriev I."/>
        </authorList>
    </citation>
    <scope>NUCLEOTIDE SEQUENCE</scope>
    <source>
        <strain evidence="4">CBS 480.64</strain>
    </source>
</reference>
<dbReference type="Gene3D" id="1.20.120.20">
    <property type="entry name" value="Apolipoprotein"/>
    <property type="match status" value="1"/>
</dbReference>
<feature type="region of interest" description="Disordered" evidence="1">
    <location>
        <begin position="426"/>
        <end position="462"/>
    </location>
</feature>
<protein>
    <recommendedName>
        <fullName evidence="3">DUF6987 domain-containing protein</fullName>
    </recommendedName>
</protein>
<keyword evidence="2" id="KW-0472">Membrane</keyword>
<gene>
    <name evidence="4" type="ORF">K470DRAFT_259489</name>
</gene>
<dbReference type="EMBL" id="MU006003">
    <property type="protein sequence ID" value="KAF2858773.1"/>
    <property type="molecule type" value="Genomic_DNA"/>
</dbReference>
<feature type="region of interest" description="Disordered" evidence="1">
    <location>
        <begin position="586"/>
        <end position="647"/>
    </location>
</feature>
<feature type="domain" description="DUF6987" evidence="3">
    <location>
        <begin position="1358"/>
        <end position="1548"/>
    </location>
</feature>
<feature type="compositionally biased region" description="Polar residues" evidence="1">
    <location>
        <begin position="61"/>
        <end position="71"/>
    </location>
</feature>
<accession>A0A6A7BUF4</accession>
<feature type="region of interest" description="Disordered" evidence="1">
    <location>
        <begin position="1"/>
        <end position="413"/>
    </location>
</feature>
<keyword evidence="2" id="KW-1133">Transmembrane helix</keyword>
<organism evidence="4 5">
    <name type="scientific">Piedraia hortae CBS 480.64</name>
    <dbReference type="NCBI Taxonomy" id="1314780"/>
    <lineage>
        <taxon>Eukaryota</taxon>
        <taxon>Fungi</taxon>
        <taxon>Dikarya</taxon>
        <taxon>Ascomycota</taxon>
        <taxon>Pezizomycotina</taxon>
        <taxon>Dothideomycetes</taxon>
        <taxon>Dothideomycetidae</taxon>
        <taxon>Capnodiales</taxon>
        <taxon>Piedraiaceae</taxon>
        <taxon>Piedraia</taxon>
    </lineage>
</organism>
<feature type="compositionally biased region" description="Polar residues" evidence="1">
    <location>
        <begin position="79"/>
        <end position="89"/>
    </location>
</feature>
<feature type="compositionally biased region" description="Basic and acidic residues" evidence="1">
    <location>
        <begin position="192"/>
        <end position="213"/>
    </location>
</feature>
<dbReference type="Pfam" id="PF22485">
    <property type="entry name" value="DUF6987"/>
    <property type="match status" value="1"/>
</dbReference>
<feature type="compositionally biased region" description="Low complexity" evidence="1">
    <location>
        <begin position="109"/>
        <end position="122"/>
    </location>
</feature>
<dbReference type="OrthoDB" id="3937590at2759"/>
<dbReference type="InterPro" id="IPR022124">
    <property type="entry name" value="DUF3659"/>
</dbReference>
<feature type="compositionally biased region" description="Acidic residues" evidence="1">
    <location>
        <begin position="589"/>
        <end position="621"/>
    </location>
</feature>
<feature type="transmembrane region" description="Helical" evidence="2">
    <location>
        <begin position="1504"/>
        <end position="1526"/>
    </location>
</feature>
<feature type="compositionally biased region" description="Basic and acidic residues" evidence="1">
    <location>
        <begin position="344"/>
        <end position="365"/>
    </location>
</feature>
<dbReference type="Pfam" id="PF12396">
    <property type="entry name" value="DUF3659"/>
    <property type="match status" value="12"/>
</dbReference>
<feature type="compositionally biased region" description="Basic and acidic residues" evidence="1">
    <location>
        <begin position="123"/>
        <end position="146"/>
    </location>
</feature>
<keyword evidence="5" id="KW-1185">Reference proteome</keyword>
<evidence type="ECO:0000313" key="5">
    <source>
        <dbReference type="Proteomes" id="UP000799421"/>
    </source>
</evidence>
<feature type="compositionally biased region" description="Acidic residues" evidence="1">
    <location>
        <begin position="248"/>
        <end position="269"/>
    </location>
</feature>
<feature type="compositionally biased region" description="Low complexity" evidence="1">
    <location>
        <begin position="309"/>
        <end position="325"/>
    </location>
</feature>
<name>A0A6A7BUF4_9PEZI</name>
<feature type="compositionally biased region" description="Basic and acidic residues" evidence="1">
    <location>
        <begin position="166"/>
        <end position="176"/>
    </location>
</feature>
<evidence type="ECO:0000256" key="2">
    <source>
        <dbReference type="SAM" id="Phobius"/>
    </source>
</evidence>
<dbReference type="PANTHER" id="PTHR39461">
    <property type="entry name" value="LEA DOMAIN PROTEIN (AFU_ORTHOLOGUE AFUA_8G04920)"/>
    <property type="match status" value="1"/>
</dbReference>
<evidence type="ECO:0000256" key="1">
    <source>
        <dbReference type="SAM" id="MobiDB-lite"/>
    </source>
</evidence>
<feature type="compositionally biased region" description="Acidic residues" evidence="1">
    <location>
        <begin position="443"/>
        <end position="462"/>
    </location>
</feature>